<dbReference type="SUPFAM" id="SSF56112">
    <property type="entry name" value="Protein kinase-like (PK-like)"/>
    <property type="match status" value="1"/>
</dbReference>
<dbReference type="SMART" id="SM00587">
    <property type="entry name" value="CHK"/>
    <property type="match status" value="1"/>
</dbReference>
<dbReference type="Proteomes" id="UP001595604">
    <property type="component" value="Unassembled WGS sequence"/>
</dbReference>
<evidence type="ECO:0000313" key="3">
    <source>
        <dbReference type="Proteomes" id="UP001595604"/>
    </source>
</evidence>
<dbReference type="RefSeq" id="WP_379509071.1">
    <property type="nucleotide sequence ID" value="NZ_JBHRTQ010000005.1"/>
</dbReference>
<protein>
    <submittedName>
        <fullName evidence="2">Phosphotransferase</fullName>
    </submittedName>
</protein>
<dbReference type="InterPro" id="IPR011009">
    <property type="entry name" value="Kinase-like_dom_sf"/>
</dbReference>
<proteinExistence type="predicted"/>
<organism evidence="2 3">
    <name type="scientific">Novosphingobium bradum</name>
    <dbReference type="NCBI Taxonomy" id="1737444"/>
    <lineage>
        <taxon>Bacteria</taxon>
        <taxon>Pseudomonadati</taxon>
        <taxon>Pseudomonadota</taxon>
        <taxon>Alphaproteobacteria</taxon>
        <taxon>Sphingomonadales</taxon>
        <taxon>Sphingomonadaceae</taxon>
        <taxon>Novosphingobium</taxon>
    </lineage>
</organism>
<feature type="domain" description="CHK kinase-like" evidence="1">
    <location>
        <begin position="130"/>
        <end position="314"/>
    </location>
</feature>
<dbReference type="EMBL" id="JBHRTQ010000005">
    <property type="protein sequence ID" value="MFC3173686.1"/>
    <property type="molecule type" value="Genomic_DNA"/>
</dbReference>
<reference evidence="3" key="1">
    <citation type="journal article" date="2019" name="Int. J. Syst. Evol. Microbiol.">
        <title>The Global Catalogue of Microorganisms (GCM) 10K type strain sequencing project: providing services to taxonomists for standard genome sequencing and annotation.</title>
        <authorList>
            <consortium name="The Broad Institute Genomics Platform"/>
            <consortium name="The Broad Institute Genome Sequencing Center for Infectious Disease"/>
            <person name="Wu L."/>
            <person name="Ma J."/>
        </authorList>
    </citation>
    <scope>NUCLEOTIDE SEQUENCE [LARGE SCALE GENOMIC DNA]</scope>
    <source>
        <strain evidence="3">KCTC 42984</strain>
    </source>
</reference>
<accession>A0ABV7ILV1</accession>
<evidence type="ECO:0000313" key="2">
    <source>
        <dbReference type="EMBL" id="MFC3173686.1"/>
    </source>
</evidence>
<dbReference type="Pfam" id="PF01636">
    <property type="entry name" value="APH"/>
    <property type="match status" value="1"/>
</dbReference>
<dbReference type="InterPro" id="IPR015897">
    <property type="entry name" value="CHK_kinase-like"/>
</dbReference>
<dbReference type="InterPro" id="IPR002575">
    <property type="entry name" value="Aminoglycoside_PTrfase"/>
</dbReference>
<comment type="caution">
    <text evidence="2">The sequence shown here is derived from an EMBL/GenBank/DDBJ whole genome shotgun (WGS) entry which is preliminary data.</text>
</comment>
<name>A0ABV7ILV1_9SPHN</name>
<evidence type="ECO:0000259" key="1">
    <source>
        <dbReference type="SMART" id="SM00587"/>
    </source>
</evidence>
<gene>
    <name evidence="2" type="ORF">ACFOD9_05420</name>
</gene>
<dbReference type="Gene3D" id="3.90.1200.10">
    <property type="match status" value="1"/>
</dbReference>
<keyword evidence="3" id="KW-1185">Reference proteome</keyword>
<sequence length="379" mass="42671">MAEVDVAEVDRANETIPASVEELDLPTLNRLVRQMHPDATVTGFELVEARQRGEMVSTAGRVKLRLDYGPDSPPLPRDVLIKMCLDDDSAPTVLYETEVKVYQRILPHLAIEKPVCLAAAFDDATGRFALILEDLSVRDARFPNVLQPPLTPAEVGKLLDLQAVLHARYWNSPDLDAEKSWLSSLTEGRQFAFFEQAAPAWIPTYCREIPYRHDLITRVGRSAEHLWENVKAVHAWQERNLPMTFAHGDTGAHNSYHLPDGRCGFLDWQLSVRGHWSHDVHYTVCTALSVADRRAHEKALVERYLGRLKALGVPDVPTLDDAMREFGRAIIWGFTIGWLMVPPTNYPPAIINANLERLYAAVLDHRTLDLADAVTPPLR</sequence>